<reference evidence="11" key="1">
    <citation type="journal article" date="2019" name="Int. J. Syst. Evol. Microbiol.">
        <title>The Global Catalogue of Microorganisms (GCM) 10K type strain sequencing project: providing services to taxonomists for standard genome sequencing and annotation.</title>
        <authorList>
            <consortium name="The Broad Institute Genomics Platform"/>
            <consortium name="The Broad Institute Genome Sequencing Center for Infectious Disease"/>
            <person name="Wu L."/>
            <person name="Ma J."/>
        </authorList>
    </citation>
    <scope>NUCLEOTIDE SEQUENCE [LARGE SCALE GENOMIC DNA]</scope>
    <source>
        <strain evidence="11">CGMCC 1.15474</strain>
    </source>
</reference>
<accession>A0ABW5BYG1</accession>
<dbReference type="RefSeq" id="WP_379051341.1">
    <property type="nucleotide sequence ID" value="NZ_JBHUIK010000002.1"/>
</dbReference>
<evidence type="ECO:0000256" key="3">
    <source>
        <dbReference type="ARBA" id="ARBA00022692"/>
    </source>
</evidence>
<dbReference type="Gene3D" id="1.20.1540.10">
    <property type="entry name" value="Rhomboid-like"/>
    <property type="match status" value="1"/>
</dbReference>
<dbReference type="InterPro" id="IPR022764">
    <property type="entry name" value="Peptidase_S54_rhomboid_dom"/>
</dbReference>
<dbReference type="Proteomes" id="UP001597318">
    <property type="component" value="Unassembled WGS sequence"/>
</dbReference>
<dbReference type="SUPFAM" id="SSF144091">
    <property type="entry name" value="Rhomboid-like"/>
    <property type="match status" value="1"/>
</dbReference>
<organism evidence="10 11">
    <name type="scientific">Metabacillus endolithicus</name>
    <dbReference type="NCBI Taxonomy" id="1535204"/>
    <lineage>
        <taxon>Bacteria</taxon>
        <taxon>Bacillati</taxon>
        <taxon>Bacillota</taxon>
        <taxon>Bacilli</taxon>
        <taxon>Bacillales</taxon>
        <taxon>Bacillaceae</taxon>
        <taxon>Metabacillus</taxon>
    </lineage>
</organism>
<evidence type="ECO:0000313" key="10">
    <source>
        <dbReference type="EMBL" id="MFD2213964.1"/>
    </source>
</evidence>
<feature type="transmembrane region" description="Helical" evidence="8">
    <location>
        <begin position="186"/>
        <end position="205"/>
    </location>
</feature>
<proteinExistence type="inferred from homology"/>
<feature type="repeat" description="TPR" evidence="7">
    <location>
        <begin position="467"/>
        <end position="500"/>
    </location>
</feature>
<dbReference type="Pfam" id="PF01694">
    <property type="entry name" value="Rhomboid"/>
    <property type="match status" value="1"/>
</dbReference>
<dbReference type="InterPro" id="IPR011990">
    <property type="entry name" value="TPR-like_helical_dom_sf"/>
</dbReference>
<dbReference type="EC" id="3.4.21.105" evidence="10"/>
<comment type="similarity">
    <text evidence="2">Belongs to the peptidase S54 family.</text>
</comment>
<evidence type="ECO:0000256" key="4">
    <source>
        <dbReference type="ARBA" id="ARBA00022801"/>
    </source>
</evidence>
<dbReference type="Pfam" id="PF14559">
    <property type="entry name" value="TPR_19"/>
    <property type="match status" value="1"/>
</dbReference>
<dbReference type="GO" id="GO:0006508">
    <property type="term" value="P:proteolysis"/>
    <property type="evidence" value="ECO:0007669"/>
    <property type="project" value="UniProtKB-KW"/>
</dbReference>
<evidence type="ECO:0000256" key="2">
    <source>
        <dbReference type="ARBA" id="ARBA00009045"/>
    </source>
</evidence>
<keyword evidence="6 8" id="KW-0472">Membrane</keyword>
<dbReference type="InterPro" id="IPR050925">
    <property type="entry name" value="Rhomboid_protease_S54"/>
</dbReference>
<feature type="transmembrane region" description="Helical" evidence="8">
    <location>
        <begin position="370"/>
        <end position="391"/>
    </location>
</feature>
<dbReference type="PROSITE" id="PS50005">
    <property type="entry name" value="TPR"/>
    <property type="match status" value="1"/>
</dbReference>
<feature type="transmembrane region" description="Helical" evidence="8">
    <location>
        <begin position="237"/>
        <end position="257"/>
    </location>
</feature>
<evidence type="ECO:0000256" key="7">
    <source>
        <dbReference type="PROSITE-ProRule" id="PRU00339"/>
    </source>
</evidence>
<feature type="transmembrane region" description="Helical" evidence="8">
    <location>
        <begin position="269"/>
        <end position="287"/>
    </location>
</feature>
<evidence type="ECO:0000256" key="6">
    <source>
        <dbReference type="ARBA" id="ARBA00023136"/>
    </source>
</evidence>
<evidence type="ECO:0000259" key="9">
    <source>
        <dbReference type="Pfam" id="PF01694"/>
    </source>
</evidence>
<sequence length="512" mass="57682">MVLEQDYVYWSFIEQLVIEHKYTILAISQDGNEVMLEPFRKKQFSIIRVKRTDVDWGNTLAIDIEQAGRKFEQLLKTGVRGPLTVLNIYFSSLPPVDDYPEVFLKGYSGGKKGSIDITSMILVKDELKQGLDKLSDTLNLPLDTVKDVDSSDVSESQLHEIRTRVISHQNKLREEEKRLFHNGKPFFTNIFLGIQILMFFVLELFGGSTDTNTLIQFGAKFNPLIYDGEWWRFITPVFLHIGFLHLLMNSFALFYIGPAVERAYGRGKFLFIYLVAGVSGSIVSFAFSPFLSAGASGAIFGCFGALLFIGVYNRKVFFRTMGSNILVVVGINLAMGFVIPNIDNAGHIGGLIGGFLAASIVQLPNQKKWFLRVGGLIITVALLIGLFLYGMDQSKAQYSEYRAMKGQELIQNEEFEEAYTYLQEAISSDQTSNDILFLLSVAAIQLEKYDEAAEHLQQVVSNDDSYHQAHFNLAVLYANQNKLDLALEQVSKALEYDPNNENYKAFQNELSP</sequence>
<dbReference type="SMART" id="SM00028">
    <property type="entry name" value="TPR"/>
    <property type="match status" value="3"/>
</dbReference>
<evidence type="ECO:0000256" key="1">
    <source>
        <dbReference type="ARBA" id="ARBA00004141"/>
    </source>
</evidence>
<evidence type="ECO:0000256" key="5">
    <source>
        <dbReference type="ARBA" id="ARBA00022989"/>
    </source>
</evidence>
<protein>
    <submittedName>
        <fullName evidence="10">Rhomboid family intramembrane serine protease</fullName>
        <ecNumber evidence="10">3.4.21.105</ecNumber>
    </submittedName>
</protein>
<feature type="transmembrane region" description="Helical" evidence="8">
    <location>
        <begin position="321"/>
        <end position="339"/>
    </location>
</feature>
<comment type="subcellular location">
    <subcellularLocation>
        <location evidence="1">Membrane</location>
        <topology evidence="1">Multi-pass membrane protein</topology>
    </subcellularLocation>
</comment>
<feature type="domain" description="Peptidase S54 rhomboid" evidence="9">
    <location>
        <begin position="228"/>
        <end position="361"/>
    </location>
</feature>
<dbReference type="Gene3D" id="1.25.40.10">
    <property type="entry name" value="Tetratricopeptide repeat domain"/>
    <property type="match status" value="1"/>
</dbReference>
<keyword evidence="5 8" id="KW-1133">Transmembrane helix</keyword>
<keyword evidence="4 10" id="KW-0378">Hydrolase</keyword>
<dbReference type="InterPro" id="IPR035952">
    <property type="entry name" value="Rhomboid-like_sf"/>
</dbReference>
<dbReference type="Pfam" id="PF13181">
    <property type="entry name" value="TPR_8"/>
    <property type="match status" value="1"/>
</dbReference>
<dbReference type="EMBL" id="JBHUIK010000002">
    <property type="protein sequence ID" value="MFD2213964.1"/>
    <property type="molecule type" value="Genomic_DNA"/>
</dbReference>
<keyword evidence="11" id="KW-1185">Reference proteome</keyword>
<dbReference type="SUPFAM" id="SSF48452">
    <property type="entry name" value="TPR-like"/>
    <property type="match status" value="1"/>
</dbReference>
<name>A0ABW5BYG1_9BACI</name>
<evidence type="ECO:0000256" key="8">
    <source>
        <dbReference type="SAM" id="Phobius"/>
    </source>
</evidence>
<dbReference type="PANTHER" id="PTHR43731:SF14">
    <property type="entry name" value="PRESENILIN-ASSOCIATED RHOMBOID-LIKE PROTEIN, MITOCHONDRIAL"/>
    <property type="match status" value="1"/>
</dbReference>
<gene>
    <name evidence="10" type="ORF">ACFSKK_09760</name>
</gene>
<keyword evidence="10" id="KW-0645">Protease</keyword>
<keyword evidence="7" id="KW-0802">TPR repeat</keyword>
<evidence type="ECO:0000313" key="11">
    <source>
        <dbReference type="Proteomes" id="UP001597318"/>
    </source>
</evidence>
<dbReference type="GO" id="GO:0008233">
    <property type="term" value="F:peptidase activity"/>
    <property type="evidence" value="ECO:0007669"/>
    <property type="project" value="UniProtKB-KW"/>
</dbReference>
<comment type="caution">
    <text evidence="10">The sequence shown here is derived from an EMBL/GenBank/DDBJ whole genome shotgun (WGS) entry which is preliminary data.</text>
</comment>
<feature type="transmembrane region" description="Helical" evidence="8">
    <location>
        <begin position="293"/>
        <end position="312"/>
    </location>
</feature>
<dbReference type="InterPro" id="IPR019734">
    <property type="entry name" value="TPR_rpt"/>
</dbReference>
<keyword evidence="3 8" id="KW-0812">Transmembrane</keyword>
<dbReference type="PROSITE" id="PS50293">
    <property type="entry name" value="TPR_REGION"/>
    <property type="match status" value="1"/>
</dbReference>
<dbReference type="PANTHER" id="PTHR43731">
    <property type="entry name" value="RHOMBOID PROTEASE"/>
    <property type="match status" value="1"/>
</dbReference>